<dbReference type="EMBL" id="UGSG01000002">
    <property type="protein sequence ID" value="SUD65855.1"/>
    <property type="molecule type" value="Genomic_DNA"/>
</dbReference>
<dbReference type="AlphaFoldDB" id="A0A378YBW4"/>
<evidence type="ECO:0000313" key="3">
    <source>
        <dbReference type="Proteomes" id="UP000254573"/>
    </source>
</evidence>
<accession>A0A378YBW4</accession>
<gene>
    <name evidence="1" type="ORF">NCTC13160_00012</name>
    <name evidence="2" type="ORF">NCTC13160_04953</name>
</gene>
<dbReference type="EMBL" id="UGSG01000001">
    <property type="protein sequence ID" value="SUA73849.1"/>
    <property type="molecule type" value="Genomic_DNA"/>
</dbReference>
<protein>
    <submittedName>
        <fullName evidence="1">Uncharacterized protein</fullName>
    </submittedName>
</protein>
<sequence length="214" mass="24721">MAARNPTPIGEKFSRLTVLGDAPYREGNKNRRVHARCDCGTIRDYVLSEVRLGKTQSCGCLQRSGEPYKRHGHVTKRRFSPEYYSWASMMTRCTNSNHPKYSDYGGRGIRVCERWHTFENFLEDMGPRPDGMTLERVLVNEGYEPGNCVWATRKRQSNNTRSNTFLEHAGKRQTVAEWSDETGLAYNTIIARIHRLGWSAERALTTPPRRSYER</sequence>
<organism evidence="1 3">
    <name type="scientific">Pandoraea pnomenusa</name>
    <dbReference type="NCBI Taxonomy" id="93220"/>
    <lineage>
        <taxon>Bacteria</taxon>
        <taxon>Pseudomonadati</taxon>
        <taxon>Pseudomonadota</taxon>
        <taxon>Betaproteobacteria</taxon>
        <taxon>Burkholderiales</taxon>
        <taxon>Burkholderiaceae</taxon>
        <taxon>Pandoraea</taxon>
    </lineage>
</organism>
<evidence type="ECO:0000313" key="1">
    <source>
        <dbReference type="EMBL" id="SUA73849.1"/>
    </source>
</evidence>
<proteinExistence type="predicted"/>
<dbReference type="Proteomes" id="UP000254573">
    <property type="component" value="Unassembled WGS sequence"/>
</dbReference>
<reference evidence="1 3" key="1">
    <citation type="submission" date="2018-06" db="EMBL/GenBank/DDBJ databases">
        <authorList>
            <consortium name="Pathogen Informatics"/>
            <person name="Doyle S."/>
        </authorList>
    </citation>
    <scope>NUCLEOTIDE SEQUENCE [LARGE SCALE GENOMIC DNA]</scope>
    <source>
        <strain evidence="1 3">NCTC13160</strain>
    </source>
</reference>
<evidence type="ECO:0000313" key="2">
    <source>
        <dbReference type="EMBL" id="SUD65855.1"/>
    </source>
</evidence>
<name>A0A378YBW4_9BURK</name>